<proteinExistence type="predicted"/>
<dbReference type="AlphaFoldDB" id="A0A0B1SFV7"/>
<keyword evidence="3" id="KW-1185">Reference proteome</keyword>
<dbReference type="EMBL" id="KN569782">
    <property type="protein sequence ID" value="KHJ84178.1"/>
    <property type="molecule type" value="Genomic_DNA"/>
</dbReference>
<dbReference type="Proteomes" id="UP000053660">
    <property type="component" value="Unassembled WGS sequence"/>
</dbReference>
<organism evidence="2 3">
    <name type="scientific">Oesophagostomum dentatum</name>
    <name type="common">Nodular worm</name>
    <dbReference type="NCBI Taxonomy" id="61180"/>
    <lineage>
        <taxon>Eukaryota</taxon>
        <taxon>Metazoa</taxon>
        <taxon>Ecdysozoa</taxon>
        <taxon>Nematoda</taxon>
        <taxon>Chromadorea</taxon>
        <taxon>Rhabditida</taxon>
        <taxon>Rhabditina</taxon>
        <taxon>Rhabditomorpha</taxon>
        <taxon>Strongyloidea</taxon>
        <taxon>Strongylidae</taxon>
        <taxon>Oesophagostomum</taxon>
    </lineage>
</organism>
<evidence type="ECO:0000313" key="2">
    <source>
        <dbReference type="EMBL" id="KHJ84178.1"/>
    </source>
</evidence>
<sequence length="54" mass="5534">MVLSLTFAEAADAQKPTGPPPKGFSRIFRAGTPPAGFTGSLPPGFTFKPKGKSA</sequence>
<evidence type="ECO:0000313" key="3">
    <source>
        <dbReference type="Proteomes" id="UP000053660"/>
    </source>
</evidence>
<gene>
    <name evidence="2" type="ORF">OESDEN_16112</name>
</gene>
<accession>A0A0B1SFV7</accession>
<reference evidence="2 3" key="1">
    <citation type="submission" date="2014-03" db="EMBL/GenBank/DDBJ databases">
        <title>Draft genome of the hookworm Oesophagostomum dentatum.</title>
        <authorList>
            <person name="Mitreva M."/>
        </authorList>
    </citation>
    <scope>NUCLEOTIDE SEQUENCE [LARGE SCALE GENOMIC DNA]</scope>
    <source>
        <strain evidence="2 3">OD-Hann</strain>
    </source>
</reference>
<feature type="region of interest" description="Disordered" evidence="1">
    <location>
        <begin position="1"/>
        <end position="54"/>
    </location>
</feature>
<evidence type="ECO:0000256" key="1">
    <source>
        <dbReference type="SAM" id="MobiDB-lite"/>
    </source>
</evidence>
<protein>
    <submittedName>
        <fullName evidence="2">Uncharacterized protein</fullName>
    </submittedName>
</protein>
<name>A0A0B1SFV7_OESDE</name>